<dbReference type="EMBL" id="CAICTM010002591">
    <property type="protein sequence ID" value="CAB9529700.1"/>
    <property type="molecule type" value="Genomic_DNA"/>
</dbReference>
<dbReference type="Proteomes" id="UP001153069">
    <property type="component" value="Unassembled WGS sequence"/>
</dbReference>
<name>A0A9N8F3A9_9STRA</name>
<reference evidence="1" key="1">
    <citation type="submission" date="2020-06" db="EMBL/GenBank/DDBJ databases">
        <authorList>
            <consortium name="Plant Systems Biology data submission"/>
        </authorList>
    </citation>
    <scope>NUCLEOTIDE SEQUENCE</scope>
    <source>
        <strain evidence="1">D6</strain>
    </source>
</reference>
<keyword evidence="2" id="KW-1185">Reference proteome</keyword>
<dbReference type="AlphaFoldDB" id="A0A9N8F3A9"/>
<organism evidence="1 2">
    <name type="scientific">Seminavis robusta</name>
    <dbReference type="NCBI Taxonomy" id="568900"/>
    <lineage>
        <taxon>Eukaryota</taxon>
        <taxon>Sar</taxon>
        <taxon>Stramenopiles</taxon>
        <taxon>Ochrophyta</taxon>
        <taxon>Bacillariophyta</taxon>
        <taxon>Bacillariophyceae</taxon>
        <taxon>Bacillariophycidae</taxon>
        <taxon>Naviculales</taxon>
        <taxon>Naviculaceae</taxon>
        <taxon>Seminavis</taxon>
    </lineage>
</organism>
<protein>
    <submittedName>
        <fullName evidence="1">Uncharacterized protein</fullName>
    </submittedName>
</protein>
<evidence type="ECO:0000313" key="1">
    <source>
        <dbReference type="EMBL" id="CAB9529700.1"/>
    </source>
</evidence>
<proteinExistence type="predicted"/>
<gene>
    <name evidence="1" type="ORF">SEMRO_2593_G332090.1</name>
</gene>
<comment type="caution">
    <text evidence="1">The sequence shown here is derived from an EMBL/GenBank/DDBJ whole genome shotgun (WGS) entry which is preliminary data.</text>
</comment>
<accession>A0A9N8F3A9</accession>
<sequence>MQLIKHYAASIPLIVEPVAAADLYNTASRIPRSATETVLRERGISVDQPFRASDPSKAVLLQAFRDGYPMILKVSAPISINHEIRVMEKIKDDADKNNLVVIEEVQIESATMGSPMKMVAFLFHMLECGQDS</sequence>
<evidence type="ECO:0000313" key="2">
    <source>
        <dbReference type="Proteomes" id="UP001153069"/>
    </source>
</evidence>